<feature type="chain" id="PRO_5002478695" evidence="3">
    <location>
        <begin position="29"/>
        <end position="262"/>
    </location>
</feature>
<dbReference type="SUPFAM" id="SSF53850">
    <property type="entry name" value="Periplasmic binding protein-like II"/>
    <property type="match status" value="1"/>
</dbReference>
<gene>
    <name evidence="6" type="ORF">VC35_21405</name>
</gene>
<proteinExistence type="inferred from homology"/>
<dbReference type="OrthoDB" id="7241844at2"/>
<dbReference type="InterPro" id="IPR001320">
    <property type="entry name" value="Iontro_rcpt_C"/>
</dbReference>
<comment type="similarity">
    <text evidence="1">Belongs to the bacterial solute-binding protein 3 family.</text>
</comment>
<evidence type="ECO:0000259" key="4">
    <source>
        <dbReference type="SMART" id="SM00062"/>
    </source>
</evidence>
<dbReference type="Gene3D" id="3.40.190.10">
    <property type="entry name" value="Periplasmic binding protein-like II"/>
    <property type="match status" value="2"/>
</dbReference>
<name>A0A0F4TEZ4_PSEFL</name>
<dbReference type="InterPro" id="IPR001638">
    <property type="entry name" value="Solute-binding_3/MltF_N"/>
</dbReference>
<dbReference type="CDD" id="cd13713">
    <property type="entry name" value="PBP2_Cystine_like_1"/>
    <property type="match status" value="1"/>
</dbReference>
<evidence type="ECO:0000313" key="7">
    <source>
        <dbReference type="Proteomes" id="UP000033588"/>
    </source>
</evidence>
<evidence type="ECO:0000256" key="3">
    <source>
        <dbReference type="SAM" id="SignalP"/>
    </source>
</evidence>
<dbReference type="PANTHER" id="PTHR35936">
    <property type="entry name" value="MEMBRANE-BOUND LYTIC MUREIN TRANSGLYCOSYLASE F"/>
    <property type="match status" value="1"/>
</dbReference>
<evidence type="ECO:0000256" key="2">
    <source>
        <dbReference type="ARBA" id="ARBA00022729"/>
    </source>
</evidence>
<organism evidence="6 7">
    <name type="scientific">Pseudomonas fluorescens</name>
    <dbReference type="NCBI Taxonomy" id="294"/>
    <lineage>
        <taxon>Bacteria</taxon>
        <taxon>Pseudomonadati</taxon>
        <taxon>Pseudomonadota</taxon>
        <taxon>Gammaproteobacteria</taxon>
        <taxon>Pseudomonadales</taxon>
        <taxon>Pseudomonadaceae</taxon>
        <taxon>Pseudomonas</taxon>
    </lineage>
</organism>
<feature type="signal peptide" evidence="3">
    <location>
        <begin position="1"/>
        <end position="28"/>
    </location>
</feature>
<dbReference type="PANTHER" id="PTHR35936:SF19">
    <property type="entry name" value="AMINO-ACID-BINDING PROTEIN YXEM-RELATED"/>
    <property type="match status" value="1"/>
</dbReference>
<accession>A0A0F4TEZ4</accession>
<dbReference type="Proteomes" id="UP000033588">
    <property type="component" value="Unassembled WGS sequence"/>
</dbReference>
<keyword evidence="2 3" id="KW-0732">Signal</keyword>
<sequence length="262" mass="28330">MLTKKLKGLIVATTVAAAALLSTSAVHADDLKSIQDSQEIRIAMSGQYSPFSFANEQNQIVGFDASISEALAERMGVKVKIITTPFDGIIAGLLAKKYDAIIASMTITPERQKAVDFVGPYYHAGRTIVVKDDSSIKSLDDLKEVIVGVTLGDAHDKWARARGNLKVRTYKGLPEMLVDLEAGRIDAIVMDSVPVLVAVKETGQKVRIITPPDSDGALEGMGIALRKNNPELKATMQKALEGMLADGTYEKISMKWIGNDIR</sequence>
<dbReference type="SMART" id="SM00062">
    <property type="entry name" value="PBPb"/>
    <property type="match status" value="1"/>
</dbReference>
<feature type="domain" description="Solute-binding protein family 3/N-terminal" evidence="4">
    <location>
        <begin position="39"/>
        <end position="260"/>
    </location>
</feature>
<dbReference type="SMART" id="SM00079">
    <property type="entry name" value="PBPe"/>
    <property type="match status" value="1"/>
</dbReference>
<dbReference type="PATRIC" id="fig|294.132.peg.3474"/>
<dbReference type="AlphaFoldDB" id="A0A0F4TEZ4"/>
<dbReference type="Pfam" id="PF00497">
    <property type="entry name" value="SBP_bac_3"/>
    <property type="match status" value="1"/>
</dbReference>
<reference evidence="6 7" key="1">
    <citation type="submission" date="2015-03" db="EMBL/GenBank/DDBJ databases">
        <title>Comparative genomics of Pseudomonas insights into diversity of traits involved in vanlence and defense.</title>
        <authorList>
            <person name="Qin Y."/>
        </authorList>
    </citation>
    <scope>NUCLEOTIDE SEQUENCE [LARGE SCALE GENOMIC DNA]</scope>
    <source>
        <strain evidence="6 7">C8</strain>
    </source>
</reference>
<dbReference type="GO" id="GO:0016020">
    <property type="term" value="C:membrane"/>
    <property type="evidence" value="ECO:0007669"/>
    <property type="project" value="InterPro"/>
</dbReference>
<evidence type="ECO:0000256" key="1">
    <source>
        <dbReference type="ARBA" id="ARBA00010333"/>
    </source>
</evidence>
<feature type="domain" description="Ionotropic glutamate receptor C-terminal" evidence="5">
    <location>
        <begin position="39"/>
        <end position="259"/>
    </location>
</feature>
<evidence type="ECO:0000313" key="6">
    <source>
        <dbReference type="EMBL" id="KJZ42998.1"/>
    </source>
</evidence>
<dbReference type="GO" id="GO:0015276">
    <property type="term" value="F:ligand-gated monoatomic ion channel activity"/>
    <property type="evidence" value="ECO:0007669"/>
    <property type="project" value="InterPro"/>
</dbReference>
<dbReference type="RefSeq" id="WP_046042438.1">
    <property type="nucleotide sequence ID" value="NZ_LACC01000026.1"/>
</dbReference>
<comment type="caution">
    <text evidence="6">The sequence shown here is derived from an EMBL/GenBank/DDBJ whole genome shotgun (WGS) entry which is preliminary data.</text>
</comment>
<evidence type="ECO:0000259" key="5">
    <source>
        <dbReference type="SMART" id="SM00079"/>
    </source>
</evidence>
<dbReference type="EMBL" id="LACC01000026">
    <property type="protein sequence ID" value="KJZ42998.1"/>
    <property type="molecule type" value="Genomic_DNA"/>
</dbReference>
<protein>
    <submittedName>
        <fullName evidence="6">Amino acid ABC transporter substrate-binding protein</fullName>
    </submittedName>
</protein>